<keyword evidence="7" id="KW-1185">Reference proteome</keyword>
<dbReference type="InterPro" id="IPR023578">
    <property type="entry name" value="Ras_GEF_dom_sf"/>
</dbReference>
<dbReference type="CDD" id="cd06224">
    <property type="entry name" value="REM"/>
    <property type="match status" value="1"/>
</dbReference>
<organism evidence="6 7">
    <name type="scientific">Kluyveromyces marxianus</name>
    <name type="common">Yeast</name>
    <name type="synonym">Candida kefyr</name>
    <dbReference type="NCBI Taxonomy" id="4911"/>
    <lineage>
        <taxon>Eukaryota</taxon>
        <taxon>Fungi</taxon>
        <taxon>Dikarya</taxon>
        <taxon>Ascomycota</taxon>
        <taxon>Saccharomycotina</taxon>
        <taxon>Saccharomycetes</taxon>
        <taxon>Saccharomycetales</taxon>
        <taxon>Saccharomycetaceae</taxon>
        <taxon>Kluyveromyces</taxon>
    </lineage>
</organism>
<evidence type="ECO:0000256" key="3">
    <source>
        <dbReference type="SAM" id="MobiDB-lite"/>
    </source>
</evidence>
<accession>A0ABX6EP65</accession>
<dbReference type="SUPFAM" id="SSF48366">
    <property type="entry name" value="Ras GEF"/>
    <property type="match status" value="1"/>
</dbReference>
<dbReference type="InterPro" id="IPR008937">
    <property type="entry name" value="Ras-like_GEF"/>
</dbReference>
<dbReference type="Gene3D" id="1.10.840.10">
    <property type="entry name" value="Ras guanine-nucleotide exchange factors catalytic domain"/>
    <property type="match status" value="1"/>
</dbReference>
<dbReference type="Gene3D" id="1.20.870.10">
    <property type="entry name" value="Son of sevenless (SoS) protein Chain: S domain 1"/>
    <property type="match status" value="1"/>
</dbReference>
<feature type="region of interest" description="Disordered" evidence="3">
    <location>
        <begin position="1"/>
        <end position="27"/>
    </location>
</feature>
<dbReference type="InterPro" id="IPR000651">
    <property type="entry name" value="Ras-like_Gua-exchang_fac_N"/>
</dbReference>
<protein>
    <submittedName>
        <fullName evidence="6">RasGEF super family</fullName>
    </submittedName>
</protein>
<dbReference type="SMART" id="SM00147">
    <property type="entry name" value="RasGEF"/>
    <property type="match status" value="1"/>
</dbReference>
<proteinExistence type="predicted"/>
<feature type="domain" description="N-terminal Ras-GEF" evidence="5">
    <location>
        <begin position="785"/>
        <end position="927"/>
    </location>
</feature>
<evidence type="ECO:0000256" key="2">
    <source>
        <dbReference type="PROSITE-ProRule" id="PRU00168"/>
    </source>
</evidence>
<dbReference type="PANTHER" id="PTHR23113:SF354">
    <property type="entry name" value="BUD SITE SELECTION PROTEIN 5"/>
    <property type="match status" value="1"/>
</dbReference>
<dbReference type="PANTHER" id="PTHR23113">
    <property type="entry name" value="GUANINE NUCLEOTIDE EXCHANGE FACTOR"/>
    <property type="match status" value="1"/>
</dbReference>
<evidence type="ECO:0000259" key="4">
    <source>
        <dbReference type="PROSITE" id="PS50009"/>
    </source>
</evidence>
<reference evidence="6 7" key="1">
    <citation type="submission" date="2016-03" db="EMBL/GenBank/DDBJ databases">
        <title>How can Kluyveromyces marxianus grow so fast - potential evolutionary course in Saccharomyces Complex revealed by comparative genomics.</title>
        <authorList>
            <person name="Mo W."/>
            <person name="Lu W."/>
            <person name="Yang X."/>
            <person name="Qi J."/>
            <person name="Lv H."/>
        </authorList>
    </citation>
    <scope>NUCLEOTIDE SEQUENCE [LARGE SCALE GENOMIC DNA]</scope>
    <source>
        <strain evidence="6 7">FIM1</strain>
    </source>
</reference>
<sequence>MSYNTTPLFGRQETINKEDETDLEVSPTKPLDLRASIIRAQNRSSSNTIRFSTIAQRLTEEGKHASVQSSNTYTSNDTFLTARSEEFRSQNELHSHQGHPFSAFTKSKEALTDLNSTPVVQNDQFIDNVTPKANNQVSSSPSVHGHNSNNHIVGLGLSHDGHQYQNSDHDPNGTIISDTDDGNTTQEFTFDSYGKSAHNGILLSAGETIDTPTSTISRAKEENEPVLQGSTKNVGPEEKDEENLAYLFIIAVHSFNVSSLENKEDAAICISFEKDDAAFVHSVDESGWGEVTLIKNMQRGWVPFNYFADAVKQEKPSKDKDELEVFIETRKPLEQLLSASAKFILNPQNRKLEHSNHYSLDINYINRIRDGVKTLLLETDCVSRSNDFVQKKPMIKKMRKRLLAEWYNLMIKADSYKNTTSTTKIQTLVSLTFAILRKAFLFYEIWWVERRSYELEKQNLNRGLNQLQRPSTTAINNKPEYYSSVTKSTTRKELPNLKTPPSASTRLKEIHDILFTYFGLILGRLDMIEHSPANCEILESIVHQIILLLRELLYISQACSSIIQEKYNSQYENNLDYNLDPLLSLVSELVSCVKVFVTQTIKEKYDDNNNILLLDDIYYYTDEGEHMILIIAQMTRLISNAVSGCNNYLKLIGDFQLSDERKYPAFYEIRISPEQFIKKCSNNMVKKLNKNPDQFHSFLEENRNKIIESPSFSKKLARFSTIRSGNQSNILSPGGSQMLLDYMPDKKSFFGDPQFELFTPDQNNSDDSYQINDTEAMKEEILTDKEDRLIGISFRALVFMVTDEMRKFDEKLLFTFLLNYKSFGTSEELLECLILRFDTKGQSTKYALGEKNGTFSSLASRVRSRRRQVCKVINIWIESYWDYERDYKLIPTMINFFNEEVSQHLPIEAKILIETAAKLAAYTPKYMEKHLDGISQLVPRNVNPVKKTNSMISVASSTTSSHSSSTTATIDEQFIERYELTKLPHSSHSTISLPVPILSLGSSSLLTRRNLSDIERIVLNYRDMVGFPNGSISTKTFVSNYSLVQLIKEWMKLVANSKKQSSPRSFIHNDLNLSELNPLEVAKQLSLIESSTFIRITPSEILKGKYSSKNIDLSDSPNVNCLITLTNLLSNYVLESILTPGITLKKRAARLNAWLRIALSALYFRNFNTLASIMTTLQSYVISRLSMIWNILSDEDVELYDYLSKIIHPNNNYKVYRKKLDHLISESSSSNGVISTKSLLPTVPFFNLFLQDLTFIDEGNPKFRNPDSFRPHKLVNIDKYFKITGIVALLQFFQVGYDMDSKISHVRKRDSFLSLTGTIDIDSKSIKPVPELQEFILFEFWRVNTLYIKDSDRAYALSLELLPRN</sequence>
<feature type="domain" description="Ras-GEF" evidence="4">
    <location>
        <begin position="1077"/>
        <end position="1331"/>
    </location>
</feature>
<evidence type="ECO:0000256" key="1">
    <source>
        <dbReference type="ARBA" id="ARBA00022658"/>
    </source>
</evidence>
<dbReference type="PROSITE" id="PS50212">
    <property type="entry name" value="RASGEF_NTER"/>
    <property type="match status" value="1"/>
</dbReference>
<evidence type="ECO:0000313" key="6">
    <source>
        <dbReference type="EMBL" id="QGN14055.1"/>
    </source>
</evidence>
<dbReference type="Proteomes" id="UP000422736">
    <property type="component" value="Chromosome 1"/>
</dbReference>
<gene>
    <name evidence="6" type="primary">BUD5</name>
    <name evidence="6" type="ORF">FIM1_706</name>
</gene>
<dbReference type="InterPro" id="IPR036028">
    <property type="entry name" value="SH3-like_dom_sf"/>
</dbReference>
<reference evidence="6 7" key="2">
    <citation type="submission" date="2019-11" db="EMBL/GenBank/DDBJ databases">
        <authorList>
            <person name="Lu H."/>
        </authorList>
    </citation>
    <scope>NUCLEOTIDE SEQUENCE [LARGE SCALE GENOMIC DNA]</scope>
    <source>
        <strain evidence="6 7">FIM1</strain>
    </source>
</reference>
<name>A0ABX6EP65_KLUMA</name>
<evidence type="ECO:0000313" key="7">
    <source>
        <dbReference type="Proteomes" id="UP000422736"/>
    </source>
</evidence>
<dbReference type="Pfam" id="PF00618">
    <property type="entry name" value="RasGEF_N"/>
    <property type="match status" value="1"/>
</dbReference>
<dbReference type="EMBL" id="CP015054">
    <property type="protein sequence ID" value="QGN14055.1"/>
    <property type="molecule type" value="Genomic_DNA"/>
</dbReference>
<evidence type="ECO:0000259" key="5">
    <source>
        <dbReference type="PROSITE" id="PS50212"/>
    </source>
</evidence>
<dbReference type="PROSITE" id="PS50009">
    <property type="entry name" value="RASGEF_CAT"/>
    <property type="match status" value="1"/>
</dbReference>
<keyword evidence="1 2" id="KW-0344">Guanine-nucleotide releasing factor</keyword>
<dbReference type="InterPro" id="IPR001895">
    <property type="entry name" value="RASGEF_cat_dom"/>
</dbReference>
<dbReference type="SUPFAM" id="SSF50044">
    <property type="entry name" value="SH3-domain"/>
    <property type="match status" value="1"/>
</dbReference>
<dbReference type="InterPro" id="IPR036964">
    <property type="entry name" value="RASGEF_cat_dom_sf"/>
</dbReference>
<dbReference type="SMART" id="SM00229">
    <property type="entry name" value="RasGEFN"/>
    <property type="match status" value="1"/>
</dbReference>
<dbReference type="Pfam" id="PF00617">
    <property type="entry name" value="RasGEF"/>
    <property type="match status" value="1"/>
</dbReference>
<dbReference type="Gene3D" id="2.30.30.40">
    <property type="entry name" value="SH3 Domains"/>
    <property type="match status" value="1"/>
</dbReference>